<dbReference type="Gene3D" id="1.25.40.10">
    <property type="entry name" value="Tetratricopeptide repeat domain"/>
    <property type="match status" value="1"/>
</dbReference>
<dbReference type="Proteomes" id="UP001227230">
    <property type="component" value="Chromosome 16"/>
</dbReference>
<evidence type="ECO:0000256" key="1">
    <source>
        <dbReference type="SAM" id="MobiDB-lite"/>
    </source>
</evidence>
<accession>A0ABY9DJ50</accession>
<reference evidence="2 3" key="1">
    <citation type="journal article" date="2023" name="Hortic Res">
        <title>The complete reference genome for grapevine (Vitis vinifera L.) genetics and breeding.</title>
        <authorList>
            <person name="Shi X."/>
            <person name="Cao S."/>
            <person name="Wang X."/>
            <person name="Huang S."/>
            <person name="Wang Y."/>
            <person name="Liu Z."/>
            <person name="Liu W."/>
            <person name="Leng X."/>
            <person name="Peng Y."/>
            <person name="Wang N."/>
            <person name="Wang Y."/>
            <person name="Ma Z."/>
            <person name="Xu X."/>
            <person name="Zhang F."/>
            <person name="Xue H."/>
            <person name="Zhong H."/>
            <person name="Wang Y."/>
            <person name="Zhang K."/>
            <person name="Velt A."/>
            <person name="Avia K."/>
            <person name="Holtgrawe D."/>
            <person name="Grimplet J."/>
            <person name="Matus J.T."/>
            <person name="Ware D."/>
            <person name="Wu X."/>
            <person name="Wang H."/>
            <person name="Liu C."/>
            <person name="Fang Y."/>
            <person name="Rustenholz C."/>
            <person name="Cheng Z."/>
            <person name="Xiao H."/>
            <person name="Zhou Y."/>
        </authorList>
    </citation>
    <scope>NUCLEOTIDE SEQUENCE [LARGE SCALE GENOMIC DNA]</scope>
    <source>
        <strain evidence="3">cv. Pinot noir / PN40024</strain>
        <tissue evidence="2">Leaf</tissue>
    </source>
</reference>
<dbReference type="PANTHER" id="PTHR34452">
    <property type="entry name" value="MYOSIN HEAVY CHAIN-RELATED PROTEIN"/>
    <property type="match status" value="1"/>
</dbReference>
<evidence type="ECO:0000313" key="3">
    <source>
        <dbReference type="Proteomes" id="UP001227230"/>
    </source>
</evidence>
<dbReference type="InterPro" id="IPR011990">
    <property type="entry name" value="TPR-like_helical_dom_sf"/>
</dbReference>
<protein>
    <submittedName>
        <fullName evidence="2">Uncharacterized protein</fullName>
    </submittedName>
</protein>
<feature type="region of interest" description="Disordered" evidence="1">
    <location>
        <begin position="78"/>
        <end position="121"/>
    </location>
</feature>
<gene>
    <name evidence="2" type="ORF">VitviT2T_024523</name>
</gene>
<feature type="compositionally biased region" description="Polar residues" evidence="1">
    <location>
        <begin position="79"/>
        <end position="108"/>
    </location>
</feature>
<dbReference type="PANTHER" id="PTHR34452:SF1">
    <property type="entry name" value="SPORULATION-SPECIFIC PROTEIN"/>
    <property type="match status" value="1"/>
</dbReference>
<organism evidence="2 3">
    <name type="scientific">Vitis vinifera</name>
    <name type="common">Grape</name>
    <dbReference type="NCBI Taxonomy" id="29760"/>
    <lineage>
        <taxon>Eukaryota</taxon>
        <taxon>Viridiplantae</taxon>
        <taxon>Streptophyta</taxon>
        <taxon>Embryophyta</taxon>
        <taxon>Tracheophyta</taxon>
        <taxon>Spermatophyta</taxon>
        <taxon>Magnoliopsida</taxon>
        <taxon>eudicotyledons</taxon>
        <taxon>Gunneridae</taxon>
        <taxon>Pentapetalae</taxon>
        <taxon>rosids</taxon>
        <taxon>Vitales</taxon>
        <taxon>Vitaceae</taxon>
        <taxon>Viteae</taxon>
        <taxon>Vitis</taxon>
    </lineage>
</organism>
<keyword evidence="3" id="KW-1185">Reference proteome</keyword>
<evidence type="ECO:0000313" key="2">
    <source>
        <dbReference type="EMBL" id="WKA06630.1"/>
    </source>
</evidence>
<proteinExistence type="predicted"/>
<name>A0ABY9DJ50_VITVI</name>
<dbReference type="EMBL" id="CP126663">
    <property type="protein sequence ID" value="WKA06630.1"/>
    <property type="molecule type" value="Genomic_DNA"/>
</dbReference>
<sequence>MECYYEALVQELEESQKQMLGELQNLRIEHSTCVFTISSMKAQMETMSQDMNEQILRFAEDGHDLDSLNQELERRAITSEATQVSEMNYDTSMQDRGNSTPTSSTADGQKNAKSKEGPDWNLDLKFRSTGNLLGCPLQPLTTPTTLYQVGTKRKDHPGLQKILDVIDMLLAIPSSTLLLRLLSLGEEKKKKKKPAEEEPEGVRRDGRSLKKIEEKAIFTLEEDYSGIEWSKSAFTFQQGQGHPRGYYGDGKFGVEKFDPASEQFDLLRHNVVFQIPDLSKPFDTVDVVLKTANQMQPFSNGSKQFYRGIHESESKENDLTAYVNNELREMAILGALKRSSFAVEDSPSSTDITGHKYLSPTKTSPCAYDPCMHEHPKPSDEILLHQIQILSIQPLFNETIAKLEVELSRPGKLIVADVEGKLCMIMEIPRVFDQTNKEPLDDVYLVLEVSSKTEFLTFPRGTDSDYKGRLLFGYTPVHSDFIVGESGLSETSFTYYPFDGGHANGSMITYGCMKLEFVTGSNKNWGEIADSYRRASGLYTKYGRSQPAPNVLTKDARVLEGVDLGKAIQLYKDACVMPGSVLLKSNSILLNPSPLTIPFINESGTPRVQKDAPISTKAVKASTLKQKQVTEVEPERMPKTEKLQDEIKLIARAKLESSRASFKISSHSPVSPLFQRF</sequence>